<comment type="similarity">
    <text evidence="2">Belongs to the membrane fusion protein (MFP) (TC 8.A.1) family.</text>
</comment>
<dbReference type="InterPro" id="IPR058625">
    <property type="entry name" value="MdtA-like_BSH"/>
</dbReference>
<evidence type="ECO:0000313" key="8">
    <source>
        <dbReference type="EMBL" id="NEI72036.1"/>
    </source>
</evidence>
<keyword evidence="3" id="KW-0732">Signal</keyword>
<dbReference type="InterPro" id="IPR058626">
    <property type="entry name" value="MdtA-like_b-barrel"/>
</dbReference>
<feature type="domain" description="Multidrug resistance protein MdtA-like barrel-sandwich hybrid" evidence="5">
    <location>
        <begin position="56"/>
        <end position="211"/>
    </location>
</feature>
<organism evidence="8 9">
    <name type="scientific">Rhizobium lusitanum</name>
    <dbReference type="NCBI Taxonomy" id="293958"/>
    <lineage>
        <taxon>Bacteria</taxon>
        <taxon>Pseudomonadati</taxon>
        <taxon>Pseudomonadota</taxon>
        <taxon>Alphaproteobacteria</taxon>
        <taxon>Hyphomicrobiales</taxon>
        <taxon>Rhizobiaceae</taxon>
        <taxon>Rhizobium/Agrobacterium group</taxon>
        <taxon>Rhizobium</taxon>
    </lineage>
</organism>
<evidence type="ECO:0000259" key="6">
    <source>
        <dbReference type="Pfam" id="PF25944"/>
    </source>
</evidence>
<dbReference type="NCBIfam" id="TIGR01730">
    <property type="entry name" value="RND_mfp"/>
    <property type="match status" value="1"/>
</dbReference>
<evidence type="ECO:0000256" key="3">
    <source>
        <dbReference type="SAM" id="SignalP"/>
    </source>
</evidence>
<feature type="signal peptide" evidence="3">
    <location>
        <begin position="1"/>
        <end position="20"/>
    </location>
</feature>
<dbReference type="EMBL" id="WUEY01000010">
    <property type="protein sequence ID" value="NEI72036.1"/>
    <property type="molecule type" value="Genomic_DNA"/>
</dbReference>
<feature type="chain" id="PRO_5026871516" evidence="3">
    <location>
        <begin position="21"/>
        <end position="387"/>
    </location>
</feature>
<accession>A0A6L9UCW0</accession>
<dbReference type="PANTHER" id="PTHR30158">
    <property type="entry name" value="ACRA/E-RELATED COMPONENT OF DRUG EFFLUX TRANSPORTER"/>
    <property type="match status" value="1"/>
</dbReference>
<sequence length="387" mass="40205">MLSLTLALLLAGAAHDSARAQTPPGGPPPTVGTAPVKLAPVEQQGQYVGTVVPIQQVNLVARVEGVLESVNFAEGSFIKAGSTVLEIEKAPYEAALASAQAQLQSARANETNSQVNLNHADINLKRQTELLTQHAVAQSAVDDATATRDSDAAQVEQAKAAIAQADAQVKTAQLNLGYTQVVSPISGRVGKLQITAGNLVSSSSGTLATVVQSDPIRVAFSIADRDYLKVIDMVKPNDQGFGGSAAEFQPKLKLSDGTDYQSPGKIAFIDNTIDPSTGTIAVFADFPNPHLQLVSGQYVQVTVAAGEPRQLPVVPAAAVQQDQDGAFVFVLDEGNRAVIRRVTLGQRVGTDWATPSGLAAGETIIVSGIQKIRAGMTVSPTSATVGN</sequence>
<feature type="domain" description="Multidrug resistance protein MdtA-like C-terminal permuted SH3" evidence="7">
    <location>
        <begin position="313"/>
        <end position="371"/>
    </location>
</feature>
<name>A0A6L9UCW0_9HYPH</name>
<dbReference type="Gene3D" id="2.40.420.20">
    <property type="match status" value="1"/>
</dbReference>
<dbReference type="Pfam" id="PF25876">
    <property type="entry name" value="HH_MFP_RND"/>
    <property type="match status" value="1"/>
</dbReference>
<dbReference type="InterPro" id="IPR006143">
    <property type="entry name" value="RND_pump_MFP"/>
</dbReference>
<dbReference type="RefSeq" id="WP_163988957.1">
    <property type="nucleotide sequence ID" value="NZ_WUEY01000010.1"/>
</dbReference>
<feature type="domain" description="Multidrug resistance protein MdtA-like beta-barrel" evidence="6">
    <location>
        <begin position="215"/>
        <end position="306"/>
    </location>
</feature>
<dbReference type="Gene3D" id="2.40.30.170">
    <property type="match status" value="1"/>
</dbReference>
<dbReference type="Gene3D" id="2.40.50.100">
    <property type="match status" value="1"/>
</dbReference>
<proteinExistence type="inferred from homology"/>
<evidence type="ECO:0000259" key="7">
    <source>
        <dbReference type="Pfam" id="PF25967"/>
    </source>
</evidence>
<dbReference type="PANTHER" id="PTHR30158:SF3">
    <property type="entry name" value="MULTIDRUG EFFLUX PUMP SUBUNIT ACRA-RELATED"/>
    <property type="match status" value="1"/>
</dbReference>
<dbReference type="GO" id="GO:0005886">
    <property type="term" value="C:plasma membrane"/>
    <property type="evidence" value="ECO:0007669"/>
    <property type="project" value="TreeGrafter"/>
</dbReference>
<dbReference type="GO" id="GO:0022857">
    <property type="term" value="F:transmembrane transporter activity"/>
    <property type="evidence" value="ECO:0007669"/>
    <property type="project" value="InterPro"/>
</dbReference>
<dbReference type="Pfam" id="PF25917">
    <property type="entry name" value="BSH_RND"/>
    <property type="match status" value="1"/>
</dbReference>
<dbReference type="SUPFAM" id="SSF111369">
    <property type="entry name" value="HlyD-like secretion proteins"/>
    <property type="match status" value="1"/>
</dbReference>
<dbReference type="GO" id="GO:0046677">
    <property type="term" value="P:response to antibiotic"/>
    <property type="evidence" value="ECO:0007669"/>
    <property type="project" value="TreeGrafter"/>
</dbReference>
<comment type="caution">
    <text evidence="8">The sequence shown here is derived from an EMBL/GenBank/DDBJ whole genome shotgun (WGS) entry which is preliminary data.</text>
</comment>
<dbReference type="InterPro" id="IPR058627">
    <property type="entry name" value="MdtA-like_C"/>
</dbReference>
<protein>
    <submittedName>
        <fullName evidence="8">Efflux RND transporter periplasmic adaptor subunit</fullName>
    </submittedName>
</protein>
<dbReference type="AlphaFoldDB" id="A0A6L9UCW0"/>
<dbReference type="GO" id="GO:0030313">
    <property type="term" value="C:cell envelope"/>
    <property type="evidence" value="ECO:0007669"/>
    <property type="project" value="UniProtKB-SubCell"/>
</dbReference>
<evidence type="ECO:0000259" key="4">
    <source>
        <dbReference type="Pfam" id="PF25876"/>
    </source>
</evidence>
<dbReference type="Gene3D" id="1.10.287.470">
    <property type="entry name" value="Helix hairpin bin"/>
    <property type="match status" value="1"/>
</dbReference>
<reference evidence="8 9" key="1">
    <citation type="submission" date="2019-12" db="EMBL/GenBank/DDBJ databases">
        <title>Rhizobium genotypes associated with high levels of biological nitrogen fixation by grain legumes in a temperate-maritime cropping system.</title>
        <authorList>
            <person name="Maluk M."/>
            <person name="Francesc Ferrando Molina F."/>
            <person name="Lopez Del Egido L."/>
            <person name="Lafos M."/>
            <person name="Langarica-Fuentes A."/>
            <person name="Gebre Yohannes G."/>
            <person name="Young M.W."/>
            <person name="Martin P."/>
            <person name="Gantlett R."/>
            <person name="Kenicer G."/>
            <person name="Hawes C."/>
            <person name="Begg G.S."/>
            <person name="Quilliam R.S."/>
            <person name="Squire G.R."/>
            <person name="Poole P.S."/>
            <person name="Young P.W."/>
            <person name="Iannetta P.M."/>
            <person name="James E.K."/>
        </authorList>
    </citation>
    <scope>NUCLEOTIDE SEQUENCE [LARGE SCALE GENOMIC DNA]</scope>
    <source>
        <strain evidence="8 9">JHI1118</strain>
    </source>
</reference>
<comment type="subcellular location">
    <subcellularLocation>
        <location evidence="1">Cell envelope</location>
    </subcellularLocation>
</comment>
<dbReference type="InterPro" id="IPR058624">
    <property type="entry name" value="MdtA-like_HH"/>
</dbReference>
<evidence type="ECO:0000313" key="9">
    <source>
        <dbReference type="Proteomes" id="UP000483035"/>
    </source>
</evidence>
<dbReference type="Proteomes" id="UP000483035">
    <property type="component" value="Unassembled WGS sequence"/>
</dbReference>
<evidence type="ECO:0000259" key="5">
    <source>
        <dbReference type="Pfam" id="PF25917"/>
    </source>
</evidence>
<gene>
    <name evidence="8" type="ORF">GR212_20850</name>
</gene>
<evidence type="ECO:0000256" key="2">
    <source>
        <dbReference type="ARBA" id="ARBA00009477"/>
    </source>
</evidence>
<dbReference type="Pfam" id="PF25967">
    <property type="entry name" value="RND-MFP_C"/>
    <property type="match status" value="1"/>
</dbReference>
<feature type="domain" description="Multidrug resistance protein MdtA-like alpha-helical hairpin" evidence="4">
    <location>
        <begin position="102"/>
        <end position="179"/>
    </location>
</feature>
<evidence type="ECO:0000256" key="1">
    <source>
        <dbReference type="ARBA" id="ARBA00004196"/>
    </source>
</evidence>
<dbReference type="Pfam" id="PF25944">
    <property type="entry name" value="Beta-barrel_RND"/>
    <property type="match status" value="1"/>
</dbReference>